<name>A0A6M3IPU3_9ZZZZ</name>
<dbReference type="EMBL" id="MT141356">
    <property type="protein sequence ID" value="QJA59137.1"/>
    <property type="molecule type" value="Genomic_DNA"/>
</dbReference>
<protein>
    <submittedName>
        <fullName evidence="1">Uncharacterized protein</fullName>
    </submittedName>
</protein>
<accession>A0A6M3IPU3</accession>
<organism evidence="1">
    <name type="scientific">viral metagenome</name>
    <dbReference type="NCBI Taxonomy" id="1070528"/>
    <lineage>
        <taxon>unclassified sequences</taxon>
        <taxon>metagenomes</taxon>
        <taxon>organismal metagenomes</taxon>
    </lineage>
</organism>
<evidence type="ECO:0000313" key="1">
    <source>
        <dbReference type="EMBL" id="QJA59137.1"/>
    </source>
</evidence>
<gene>
    <name evidence="1" type="ORF">MM415B01340_0002</name>
</gene>
<sequence>MTDRVFCNTPNLGRKAHRLSKQRKKVRLPILCNTACRMLVSNGGDIPDFMQCFLEKECPFGFKALTKEELGQG</sequence>
<dbReference type="AlphaFoldDB" id="A0A6M3IPU3"/>
<reference evidence="1" key="1">
    <citation type="submission" date="2020-03" db="EMBL/GenBank/DDBJ databases">
        <title>The deep terrestrial virosphere.</title>
        <authorList>
            <person name="Holmfeldt K."/>
            <person name="Nilsson E."/>
            <person name="Simone D."/>
            <person name="Lopez-Fernandez M."/>
            <person name="Wu X."/>
            <person name="de Brujin I."/>
            <person name="Lundin D."/>
            <person name="Andersson A."/>
            <person name="Bertilsson S."/>
            <person name="Dopson M."/>
        </authorList>
    </citation>
    <scope>NUCLEOTIDE SEQUENCE</scope>
    <source>
        <strain evidence="1">MM415B01340</strain>
    </source>
</reference>
<proteinExistence type="predicted"/>